<evidence type="ECO:0000313" key="2">
    <source>
        <dbReference type="EMBL" id="MBC3899229.1"/>
    </source>
</evidence>
<reference evidence="2 3" key="1">
    <citation type="journal article" date="2020" name="mSystems">
        <title>Defining Genomic and Predicted Metabolic Features of the Acetobacterium Genus.</title>
        <authorList>
            <person name="Ross D.E."/>
            <person name="Marshall C.W."/>
            <person name="Gulliver D."/>
            <person name="May H.D."/>
            <person name="Norman R.S."/>
        </authorList>
    </citation>
    <scope>NUCLEOTIDE SEQUENCE [LARGE SCALE GENOMIC DNA]</scope>
    <source>
        <strain evidence="2 3">DSM 4132</strain>
    </source>
</reference>
<feature type="transmembrane region" description="Helical" evidence="1">
    <location>
        <begin position="24"/>
        <end position="46"/>
    </location>
</feature>
<dbReference type="PANTHER" id="PTHR40278">
    <property type="entry name" value="DNA UTILIZATION PROTEIN HOFN"/>
    <property type="match status" value="1"/>
</dbReference>
<organism evidence="2 3">
    <name type="scientific">Acetobacterium malicum</name>
    <dbReference type="NCBI Taxonomy" id="52692"/>
    <lineage>
        <taxon>Bacteria</taxon>
        <taxon>Bacillati</taxon>
        <taxon>Bacillota</taxon>
        <taxon>Clostridia</taxon>
        <taxon>Eubacteriales</taxon>
        <taxon>Eubacteriaceae</taxon>
        <taxon>Acetobacterium</taxon>
    </lineage>
</organism>
<keyword evidence="1" id="KW-1133">Transmembrane helix</keyword>
<dbReference type="InterPro" id="IPR052534">
    <property type="entry name" value="Extracell_DNA_Util/SecSys_Comp"/>
</dbReference>
<dbReference type="Pfam" id="PF05137">
    <property type="entry name" value="PilN"/>
    <property type="match status" value="1"/>
</dbReference>
<protein>
    <recommendedName>
        <fullName evidence="4">Fimbrial assembly protein</fullName>
    </recommendedName>
</protein>
<sequence>MKQEMNLLPVVPGKKKRESEPKSYGKMIFLGLVLGVLMIYGVLAYLDLRCRNEIEELEAIIETKSEYQVIYDSLSHQKAVLEYRQLILESISKRKEQPLQTMVEIHKVLPAGVRLSNYNFEDGRLIISGETQKQEEIIEFKEKLAGLDIFKAINMVNTNKKEGTAADYKPVIGEELWEFTLDIQVTEV</sequence>
<dbReference type="EMBL" id="WJBE01000004">
    <property type="protein sequence ID" value="MBC3899229.1"/>
    <property type="molecule type" value="Genomic_DNA"/>
</dbReference>
<gene>
    <name evidence="2" type="ORF">GH811_06315</name>
</gene>
<keyword evidence="1" id="KW-0812">Transmembrane</keyword>
<keyword evidence="3" id="KW-1185">Reference proteome</keyword>
<name>A0ABR6YVK9_9FIRM</name>
<dbReference type="InterPro" id="IPR007813">
    <property type="entry name" value="PilN"/>
</dbReference>
<evidence type="ECO:0000313" key="3">
    <source>
        <dbReference type="Proteomes" id="UP000622405"/>
    </source>
</evidence>
<accession>A0ABR6YVK9</accession>
<evidence type="ECO:0000256" key="1">
    <source>
        <dbReference type="SAM" id="Phobius"/>
    </source>
</evidence>
<dbReference type="PANTHER" id="PTHR40278:SF1">
    <property type="entry name" value="DNA UTILIZATION PROTEIN HOFN"/>
    <property type="match status" value="1"/>
</dbReference>
<keyword evidence="1" id="KW-0472">Membrane</keyword>
<evidence type="ECO:0008006" key="4">
    <source>
        <dbReference type="Google" id="ProtNLM"/>
    </source>
</evidence>
<dbReference type="Proteomes" id="UP000622405">
    <property type="component" value="Unassembled WGS sequence"/>
</dbReference>
<comment type="caution">
    <text evidence="2">The sequence shown here is derived from an EMBL/GenBank/DDBJ whole genome shotgun (WGS) entry which is preliminary data.</text>
</comment>
<proteinExistence type="predicted"/>